<evidence type="ECO:0000313" key="4">
    <source>
        <dbReference type="Proteomes" id="UP001231189"/>
    </source>
</evidence>
<dbReference type="EMBL" id="JAUUTY010000002">
    <property type="protein sequence ID" value="KAK1685837.1"/>
    <property type="molecule type" value="Genomic_DNA"/>
</dbReference>
<reference evidence="3" key="1">
    <citation type="submission" date="2023-07" db="EMBL/GenBank/DDBJ databases">
        <title>A chromosome-level genome assembly of Lolium multiflorum.</title>
        <authorList>
            <person name="Chen Y."/>
            <person name="Copetti D."/>
            <person name="Kolliker R."/>
            <person name="Studer B."/>
        </authorList>
    </citation>
    <scope>NUCLEOTIDE SEQUENCE</scope>
    <source>
        <strain evidence="3">02402/16</strain>
        <tissue evidence="3">Leaf</tissue>
    </source>
</reference>
<dbReference type="PANTHER" id="PTHR23272">
    <property type="entry name" value="BED FINGER-RELATED"/>
    <property type="match status" value="1"/>
</dbReference>
<feature type="region of interest" description="Disordered" evidence="1">
    <location>
        <begin position="69"/>
        <end position="126"/>
    </location>
</feature>
<dbReference type="InterPro" id="IPR012337">
    <property type="entry name" value="RNaseH-like_sf"/>
</dbReference>
<proteinExistence type="predicted"/>
<organism evidence="3 4">
    <name type="scientific">Lolium multiflorum</name>
    <name type="common">Italian ryegrass</name>
    <name type="synonym">Lolium perenne subsp. multiflorum</name>
    <dbReference type="NCBI Taxonomy" id="4521"/>
    <lineage>
        <taxon>Eukaryota</taxon>
        <taxon>Viridiplantae</taxon>
        <taxon>Streptophyta</taxon>
        <taxon>Embryophyta</taxon>
        <taxon>Tracheophyta</taxon>
        <taxon>Spermatophyta</taxon>
        <taxon>Magnoliopsida</taxon>
        <taxon>Liliopsida</taxon>
        <taxon>Poales</taxon>
        <taxon>Poaceae</taxon>
        <taxon>BOP clade</taxon>
        <taxon>Pooideae</taxon>
        <taxon>Poodae</taxon>
        <taxon>Poeae</taxon>
        <taxon>Poeae Chloroplast Group 2 (Poeae type)</taxon>
        <taxon>Loliodinae</taxon>
        <taxon>Loliinae</taxon>
        <taxon>Lolium</taxon>
    </lineage>
</organism>
<feature type="region of interest" description="Disordered" evidence="1">
    <location>
        <begin position="1"/>
        <end position="38"/>
    </location>
</feature>
<evidence type="ECO:0000256" key="1">
    <source>
        <dbReference type="SAM" id="MobiDB-lite"/>
    </source>
</evidence>
<dbReference type="GO" id="GO:0046983">
    <property type="term" value="F:protein dimerization activity"/>
    <property type="evidence" value="ECO:0007669"/>
    <property type="project" value="InterPro"/>
</dbReference>
<gene>
    <name evidence="3" type="ORF">QYE76_046685</name>
</gene>
<protein>
    <recommendedName>
        <fullName evidence="2">HAT C-terminal dimerisation domain-containing protein</fullName>
    </recommendedName>
</protein>
<accession>A0AAD8TQA8</accession>
<feature type="compositionally biased region" description="Pro residues" evidence="1">
    <location>
        <begin position="25"/>
        <end position="35"/>
    </location>
</feature>
<dbReference type="Proteomes" id="UP001231189">
    <property type="component" value="Unassembled WGS sequence"/>
</dbReference>
<feature type="compositionally biased region" description="Basic and acidic residues" evidence="1">
    <location>
        <begin position="69"/>
        <end position="85"/>
    </location>
</feature>
<evidence type="ECO:0000313" key="3">
    <source>
        <dbReference type="EMBL" id="KAK1685837.1"/>
    </source>
</evidence>
<dbReference type="Pfam" id="PF05699">
    <property type="entry name" value="Dimer_Tnp_hAT"/>
    <property type="match status" value="1"/>
</dbReference>
<feature type="compositionally biased region" description="Low complexity" evidence="1">
    <location>
        <begin position="117"/>
        <end position="126"/>
    </location>
</feature>
<name>A0AAD8TQA8_LOLMU</name>
<dbReference type="InterPro" id="IPR008906">
    <property type="entry name" value="HATC_C_dom"/>
</dbReference>
<feature type="compositionally biased region" description="Polar residues" evidence="1">
    <location>
        <begin position="169"/>
        <end position="190"/>
    </location>
</feature>
<keyword evidence="4" id="KW-1185">Reference proteome</keyword>
<feature type="domain" description="HAT C-terminal dimerisation" evidence="2">
    <location>
        <begin position="319"/>
        <end position="401"/>
    </location>
</feature>
<evidence type="ECO:0000259" key="2">
    <source>
        <dbReference type="Pfam" id="PF05699"/>
    </source>
</evidence>
<dbReference type="SUPFAM" id="SSF53098">
    <property type="entry name" value="Ribonuclease H-like"/>
    <property type="match status" value="1"/>
</dbReference>
<dbReference type="PANTHER" id="PTHR23272:SF161">
    <property type="entry name" value="ZINC FINGER BED DOMAIN-CONTAINING PROTEIN RICESLEEPER 1-LIKE"/>
    <property type="match status" value="1"/>
</dbReference>
<feature type="region of interest" description="Disordered" evidence="1">
    <location>
        <begin position="167"/>
        <end position="194"/>
    </location>
</feature>
<feature type="compositionally biased region" description="Basic and acidic residues" evidence="1">
    <location>
        <begin position="102"/>
        <end position="111"/>
    </location>
</feature>
<sequence>MDSEEGAAPSDRSPPQLLFPEGTALPPPLHPPVPPLNSSYPGAFTPCVEQPVSGKIFAEPLDPVHVCEEEKGSTPVRKKEKDGCQIRKKIRRKKESGEACEEPQRSKDVRGAKRSLSRASESSRAAKVARTIDSKVVMTQLKTKMKGRKLPSIISVSPMLNLIARKKAQTSGRSPNQLARSPRSTGTLKSPSLDALSPVSVHATPASLHALSPIPGHGAPSTMGDRLFPAPTHGSKRKPRKLTSIIWREAEPIYIDGFLMQGQCNYCNNIFPASKVSAEVEDFNSMSQEQSGEETGLADDALSDFDEHIKLKKANSCNELQRYLEEDFHPRTPDFDILKWWAVNSPRYPVLGNIARDVLAVPASTVASESAFSTCGRVITDHRTSLGAESVEALMCFGDWIRRGEPSCEESKPHEVS</sequence>
<comment type="caution">
    <text evidence="3">The sequence shown here is derived from an EMBL/GenBank/DDBJ whole genome shotgun (WGS) entry which is preliminary data.</text>
</comment>
<dbReference type="AlphaFoldDB" id="A0AAD8TQA8"/>